<dbReference type="SUPFAM" id="SSF56112">
    <property type="entry name" value="Protein kinase-like (PK-like)"/>
    <property type="match status" value="1"/>
</dbReference>
<protein>
    <recommendedName>
        <fullName evidence="1">non-specific serine/threonine protein kinase</fullName>
        <ecNumber evidence="1">2.7.11.1</ecNumber>
    </recommendedName>
</protein>
<dbReference type="Pfam" id="PF07714">
    <property type="entry name" value="PK_Tyr_Ser-Thr"/>
    <property type="match status" value="1"/>
</dbReference>
<keyword evidence="4 7" id="KW-0418">Kinase</keyword>
<evidence type="ECO:0000313" key="7">
    <source>
        <dbReference type="EMBL" id="JAP96014.1"/>
    </source>
</evidence>
<dbReference type="Gene3D" id="3.30.200.20">
    <property type="entry name" value="Phosphorylase Kinase, domain 1"/>
    <property type="match status" value="1"/>
</dbReference>
<dbReference type="AlphaFoldDB" id="A0A146KJJ2"/>
<feature type="non-terminal residue" evidence="7">
    <location>
        <position position="1"/>
    </location>
</feature>
<dbReference type="InterPro" id="IPR011009">
    <property type="entry name" value="Kinase-like_dom_sf"/>
</dbReference>
<feature type="domain" description="Protein kinase" evidence="6">
    <location>
        <begin position="1"/>
        <end position="115"/>
    </location>
</feature>
<evidence type="ECO:0000259" key="6">
    <source>
        <dbReference type="PROSITE" id="PS50011"/>
    </source>
</evidence>
<organism evidence="7">
    <name type="scientific">Trepomonas sp. PC1</name>
    <dbReference type="NCBI Taxonomy" id="1076344"/>
    <lineage>
        <taxon>Eukaryota</taxon>
        <taxon>Metamonada</taxon>
        <taxon>Diplomonadida</taxon>
        <taxon>Hexamitidae</taxon>
        <taxon>Hexamitinae</taxon>
        <taxon>Trepomonas</taxon>
    </lineage>
</organism>
<keyword evidence="5" id="KW-0067">ATP-binding</keyword>
<dbReference type="InterPro" id="IPR050660">
    <property type="entry name" value="NEK_Ser/Thr_kinase"/>
</dbReference>
<gene>
    <name evidence="7" type="ORF">TPC1_10799</name>
</gene>
<evidence type="ECO:0000256" key="4">
    <source>
        <dbReference type="ARBA" id="ARBA00022777"/>
    </source>
</evidence>
<sequence length="115" mass="13913">DVYKLQFEEIIYIEKQTILNNLNPKAQELLLNEAKMANEEIEHQNMIKYMFYELEKSKYVQKLKIYTEYANLGTLQDFIKRKREEKGKFSEDFIWYVLISLVDVLEYIHSKGLVH</sequence>
<evidence type="ECO:0000256" key="3">
    <source>
        <dbReference type="ARBA" id="ARBA00022741"/>
    </source>
</evidence>
<dbReference type="GO" id="GO:0004674">
    <property type="term" value="F:protein serine/threonine kinase activity"/>
    <property type="evidence" value="ECO:0007669"/>
    <property type="project" value="UniProtKB-EC"/>
</dbReference>
<keyword evidence="2" id="KW-0808">Transferase</keyword>
<proteinExistence type="predicted"/>
<evidence type="ECO:0000256" key="2">
    <source>
        <dbReference type="ARBA" id="ARBA00022679"/>
    </source>
</evidence>
<dbReference type="InterPro" id="IPR001245">
    <property type="entry name" value="Ser-Thr/Tyr_kinase_cat_dom"/>
</dbReference>
<dbReference type="PANTHER" id="PTHR43671">
    <property type="entry name" value="SERINE/THREONINE-PROTEIN KINASE NEK"/>
    <property type="match status" value="1"/>
</dbReference>
<accession>A0A146KJJ2</accession>
<reference evidence="7" key="1">
    <citation type="submission" date="2015-07" db="EMBL/GenBank/DDBJ databases">
        <title>Adaptation to a free-living lifestyle via gene acquisitions in the diplomonad Trepomonas sp. PC1.</title>
        <authorList>
            <person name="Xu F."/>
            <person name="Jerlstrom-Hultqvist J."/>
            <person name="Kolisko M."/>
            <person name="Simpson A.G.B."/>
            <person name="Roger A.J."/>
            <person name="Svard S.G."/>
            <person name="Andersson J.O."/>
        </authorList>
    </citation>
    <scope>NUCLEOTIDE SEQUENCE</scope>
    <source>
        <strain evidence="7">PC1</strain>
    </source>
</reference>
<keyword evidence="3" id="KW-0547">Nucleotide-binding</keyword>
<dbReference type="PANTHER" id="PTHR43671:SF13">
    <property type="entry name" value="SERINE_THREONINE-PROTEIN KINASE NEK2"/>
    <property type="match status" value="1"/>
</dbReference>
<dbReference type="Gene3D" id="1.10.510.10">
    <property type="entry name" value="Transferase(Phosphotransferase) domain 1"/>
    <property type="match status" value="1"/>
</dbReference>
<dbReference type="InterPro" id="IPR000719">
    <property type="entry name" value="Prot_kinase_dom"/>
</dbReference>
<dbReference type="PROSITE" id="PS50011">
    <property type="entry name" value="PROTEIN_KINASE_DOM"/>
    <property type="match status" value="1"/>
</dbReference>
<dbReference type="GO" id="GO:0005524">
    <property type="term" value="F:ATP binding"/>
    <property type="evidence" value="ECO:0007669"/>
    <property type="project" value="UniProtKB-KW"/>
</dbReference>
<dbReference type="EC" id="2.7.11.1" evidence="1"/>
<feature type="non-terminal residue" evidence="7">
    <location>
        <position position="115"/>
    </location>
</feature>
<dbReference type="EMBL" id="GDID01000592">
    <property type="protein sequence ID" value="JAP96014.1"/>
    <property type="molecule type" value="Transcribed_RNA"/>
</dbReference>
<evidence type="ECO:0000256" key="1">
    <source>
        <dbReference type="ARBA" id="ARBA00012513"/>
    </source>
</evidence>
<name>A0A146KJJ2_9EUKA</name>
<evidence type="ECO:0000256" key="5">
    <source>
        <dbReference type="ARBA" id="ARBA00022840"/>
    </source>
</evidence>